<feature type="domain" description="Purple acid phosphatase C-terminal" evidence="5">
    <location>
        <begin position="359"/>
        <end position="414"/>
    </location>
</feature>
<dbReference type="OrthoDB" id="45007at2759"/>
<comment type="catalytic activity">
    <reaction evidence="3">
        <text>a phosphate monoester + H2O = an alcohol + phosphate</text>
        <dbReference type="Rhea" id="RHEA:15017"/>
        <dbReference type="ChEBI" id="CHEBI:15377"/>
        <dbReference type="ChEBI" id="CHEBI:30879"/>
        <dbReference type="ChEBI" id="CHEBI:43474"/>
        <dbReference type="ChEBI" id="CHEBI:67140"/>
        <dbReference type="EC" id="3.1.3.2"/>
    </reaction>
</comment>
<dbReference type="InterPro" id="IPR004843">
    <property type="entry name" value="Calcineurin-like_PHP"/>
</dbReference>
<dbReference type="Gene3D" id="2.60.40.380">
    <property type="entry name" value="Purple acid phosphatase-like, N-terminal"/>
    <property type="match status" value="1"/>
</dbReference>
<keyword evidence="1 3" id="KW-0732">Signal</keyword>
<evidence type="ECO:0000259" key="4">
    <source>
        <dbReference type="Pfam" id="PF00149"/>
    </source>
</evidence>
<dbReference type="AlphaFoldDB" id="A0A9W6ZG92"/>
<dbReference type="Pfam" id="PF00149">
    <property type="entry name" value="Metallophos"/>
    <property type="match status" value="1"/>
</dbReference>
<evidence type="ECO:0000256" key="2">
    <source>
        <dbReference type="ARBA" id="ARBA00023180"/>
    </source>
</evidence>
<dbReference type="InterPro" id="IPR015914">
    <property type="entry name" value="PAPs_N"/>
</dbReference>
<keyword evidence="8" id="KW-1185">Reference proteome</keyword>
<dbReference type="PANTHER" id="PTHR45867:SF3">
    <property type="entry name" value="ACID PHOSPHATASE TYPE 7"/>
    <property type="match status" value="1"/>
</dbReference>
<evidence type="ECO:0000256" key="3">
    <source>
        <dbReference type="RuleBase" id="RU361203"/>
    </source>
</evidence>
<dbReference type="SUPFAM" id="SSF49363">
    <property type="entry name" value="Purple acid phosphatase, N-terminal domain"/>
    <property type="match status" value="1"/>
</dbReference>
<dbReference type="GO" id="GO:0003993">
    <property type="term" value="F:acid phosphatase activity"/>
    <property type="evidence" value="ECO:0007669"/>
    <property type="project" value="UniProtKB-EC"/>
</dbReference>
<dbReference type="InterPro" id="IPR008963">
    <property type="entry name" value="Purple_acid_Pase-like_N"/>
</dbReference>
<dbReference type="EMBL" id="BRXW01000392">
    <property type="protein sequence ID" value="GMH49974.1"/>
    <property type="molecule type" value="Genomic_DNA"/>
</dbReference>
<name>A0A9W6ZG92_9STRA</name>
<keyword evidence="2" id="KW-0325">Glycoprotein</keyword>
<evidence type="ECO:0000313" key="8">
    <source>
        <dbReference type="Proteomes" id="UP001165122"/>
    </source>
</evidence>
<dbReference type="Gene3D" id="3.60.21.10">
    <property type="match status" value="1"/>
</dbReference>
<dbReference type="Pfam" id="PF16656">
    <property type="entry name" value="Pur_ac_phosph_N"/>
    <property type="match status" value="1"/>
</dbReference>
<feature type="domain" description="Purple acid phosphatase N-terminal" evidence="6">
    <location>
        <begin position="19"/>
        <end position="113"/>
    </location>
</feature>
<dbReference type="SUPFAM" id="SSF56300">
    <property type="entry name" value="Metallo-dependent phosphatases"/>
    <property type="match status" value="1"/>
</dbReference>
<keyword evidence="3" id="KW-0378">Hydrolase</keyword>
<dbReference type="PANTHER" id="PTHR45867">
    <property type="entry name" value="PURPLE ACID PHOSPHATASE"/>
    <property type="match status" value="1"/>
</dbReference>
<sequence>MFALAAISLALVAPALALPEQIHLALGKNSPYDMTVQFSDSSVSSAAVRFGSDSSNLSQESVTTTHDFTDGGDDKYKQTHHIAVMDELKPSTIYYYQVGSDEGGWSDVFDFKTAPDSTTLSSSYPLKFGIWGDMGFANSQILKAVTDEVENKNFDMILHVGDFAYDFNSNNGHNGDDFMNAIQPLAAHVPYMVDMGNHEQAYRMSHYTERFRNMPGSEGTVTTDNGEAPNNWFYSHDFGNVHFVAINTEVLFVEERHEYVKKQYEFVEADLKAVNRTKTPWIVVHGHRPMYCSCDADCTFPARMVRNGGYALHRKYGLEKLLNKYGADFYLAGHEHNYERMYDVYDGKTTQTNVNPPHTVHIVTGDAGGPEEHEPFKFPNPKRTAFRTAAYGYSRMTIYNDTHIHWEQVETDTDDNVQGLVIDEVWFVQENHGPFEV</sequence>
<dbReference type="CDD" id="cd00839">
    <property type="entry name" value="MPP_PAPs"/>
    <property type="match status" value="1"/>
</dbReference>
<dbReference type="Proteomes" id="UP001165122">
    <property type="component" value="Unassembled WGS sequence"/>
</dbReference>
<evidence type="ECO:0000256" key="1">
    <source>
        <dbReference type="ARBA" id="ARBA00022729"/>
    </source>
</evidence>
<dbReference type="EC" id="3.1.3.2" evidence="3"/>
<gene>
    <name evidence="7" type="ORF">TrLO_g5058</name>
</gene>
<evidence type="ECO:0000313" key="7">
    <source>
        <dbReference type="EMBL" id="GMH49974.1"/>
    </source>
</evidence>
<reference evidence="8" key="1">
    <citation type="journal article" date="2023" name="Commun. Biol.">
        <title>Genome analysis of Parmales, the sister group of diatoms, reveals the evolutionary specialization of diatoms from phago-mixotrophs to photoautotrophs.</title>
        <authorList>
            <person name="Ban H."/>
            <person name="Sato S."/>
            <person name="Yoshikawa S."/>
            <person name="Yamada K."/>
            <person name="Nakamura Y."/>
            <person name="Ichinomiya M."/>
            <person name="Sato N."/>
            <person name="Blanc-Mathieu R."/>
            <person name="Endo H."/>
            <person name="Kuwata A."/>
            <person name="Ogata H."/>
        </authorList>
    </citation>
    <scope>NUCLEOTIDE SEQUENCE [LARGE SCALE GENOMIC DNA]</scope>
    <source>
        <strain evidence="8">NIES 3700</strain>
    </source>
</reference>
<dbReference type="InterPro" id="IPR041792">
    <property type="entry name" value="MPP_PAP"/>
</dbReference>
<comment type="similarity">
    <text evidence="3">Belongs to the metallophosphoesterase superfamily. Purple acid phosphatase family.</text>
</comment>
<comment type="caution">
    <text evidence="7">The sequence shown here is derived from an EMBL/GenBank/DDBJ whole genome shotgun (WGS) entry which is preliminary data.</text>
</comment>
<dbReference type="InterPro" id="IPR029052">
    <property type="entry name" value="Metallo-depent_PP-like"/>
</dbReference>
<protein>
    <recommendedName>
        <fullName evidence="3">Purple acid phosphatase</fullName>
        <ecNumber evidence="3">3.1.3.2</ecNumber>
    </recommendedName>
</protein>
<accession>A0A9W6ZG92</accession>
<dbReference type="InterPro" id="IPR025733">
    <property type="entry name" value="PAPs_C"/>
</dbReference>
<feature type="chain" id="PRO_5041011323" description="Purple acid phosphatase" evidence="3">
    <location>
        <begin position="18"/>
        <end position="437"/>
    </location>
</feature>
<dbReference type="Pfam" id="PF14008">
    <property type="entry name" value="Metallophos_C"/>
    <property type="match status" value="1"/>
</dbReference>
<evidence type="ECO:0000259" key="5">
    <source>
        <dbReference type="Pfam" id="PF14008"/>
    </source>
</evidence>
<proteinExistence type="inferred from homology"/>
<evidence type="ECO:0000259" key="6">
    <source>
        <dbReference type="Pfam" id="PF16656"/>
    </source>
</evidence>
<feature type="domain" description="Calcineurin-like phosphoesterase" evidence="4">
    <location>
        <begin position="127"/>
        <end position="338"/>
    </location>
</feature>
<feature type="signal peptide" evidence="3">
    <location>
        <begin position="1"/>
        <end position="17"/>
    </location>
</feature>
<organism evidence="7 8">
    <name type="scientific">Triparma laevis f. longispina</name>
    <dbReference type="NCBI Taxonomy" id="1714387"/>
    <lineage>
        <taxon>Eukaryota</taxon>
        <taxon>Sar</taxon>
        <taxon>Stramenopiles</taxon>
        <taxon>Ochrophyta</taxon>
        <taxon>Bolidophyceae</taxon>
        <taxon>Parmales</taxon>
        <taxon>Triparmaceae</taxon>
        <taxon>Triparma</taxon>
    </lineage>
</organism>
<dbReference type="GO" id="GO:0046872">
    <property type="term" value="F:metal ion binding"/>
    <property type="evidence" value="ECO:0007669"/>
    <property type="project" value="InterPro"/>
</dbReference>